<evidence type="ECO:0000259" key="2">
    <source>
        <dbReference type="PROSITE" id="PS50181"/>
    </source>
</evidence>
<evidence type="ECO:0000313" key="4">
    <source>
        <dbReference type="Proteomes" id="UP000293360"/>
    </source>
</evidence>
<gene>
    <name evidence="3" type="ORF">DL764_000550</name>
</gene>
<dbReference type="InterPro" id="IPR001810">
    <property type="entry name" value="F-box_dom"/>
</dbReference>
<dbReference type="AlphaFoldDB" id="A0A4Q4TY61"/>
<reference evidence="3 4" key="1">
    <citation type="submission" date="2018-06" db="EMBL/GenBank/DDBJ databases">
        <title>Complete Genomes of Monosporascus.</title>
        <authorList>
            <person name="Robinson A.J."/>
            <person name="Natvig D.O."/>
        </authorList>
    </citation>
    <scope>NUCLEOTIDE SEQUENCE [LARGE SCALE GENOMIC DNA]</scope>
    <source>
        <strain evidence="3 4">CBS 110550</strain>
    </source>
</reference>
<feature type="domain" description="F-box" evidence="2">
    <location>
        <begin position="182"/>
        <end position="211"/>
    </location>
</feature>
<dbReference type="Pfam" id="PF00646">
    <property type="entry name" value="F-box"/>
    <property type="match status" value="1"/>
</dbReference>
<comment type="caution">
    <text evidence="3">The sequence shown here is derived from an EMBL/GenBank/DDBJ whole genome shotgun (WGS) entry which is preliminary data.</text>
</comment>
<evidence type="ECO:0000256" key="1">
    <source>
        <dbReference type="SAM" id="MobiDB-lite"/>
    </source>
</evidence>
<feature type="region of interest" description="Disordered" evidence="1">
    <location>
        <begin position="43"/>
        <end position="62"/>
    </location>
</feature>
<protein>
    <recommendedName>
        <fullName evidence="2">F-box domain-containing protein</fullName>
    </recommendedName>
</protein>
<dbReference type="OrthoDB" id="3219396at2759"/>
<dbReference type="EMBL" id="QJNU01000016">
    <property type="protein sequence ID" value="RYP10580.1"/>
    <property type="molecule type" value="Genomic_DNA"/>
</dbReference>
<name>A0A4Q4TY61_9PEZI</name>
<evidence type="ECO:0000313" key="3">
    <source>
        <dbReference type="EMBL" id="RYP10580.1"/>
    </source>
</evidence>
<organism evidence="3 4">
    <name type="scientific">Monosporascus ibericus</name>
    <dbReference type="NCBI Taxonomy" id="155417"/>
    <lineage>
        <taxon>Eukaryota</taxon>
        <taxon>Fungi</taxon>
        <taxon>Dikarya</taxon>
        <taxon>Ascomycota</taxon>
        <taxon>Pezizomycotina</taxon>
        <taxon>Sordariomycetes</taxon>
        <taxon>Xylariomycetidae</taxon>
        <taxon>Xylariales</taxon>
        <taxon>Xylariales incertae sedis</taxon>
        <taxon>Monosporascus</taxon>
    </lineage>
</organism>
<sequence length="268" mass="29091">MHAQIGSRCSTSAPTDDEAMMTLRSSALDENSQQGLIVETSHLTLLPPSPSTAGTPPRPSLRLVPSIEDATSPRYPERAEPASIAAAGLDARPTASLAADRANPEVAGGQITIFDEAQAARGRTALAYDWRQPSASVSATLAPRNSTSLDEEQASLACQTVQPMVVRMTRGNSLLPLWSRGVSNLDGMPNELLTHILSFLDVSDLLATSRAVWTHKKKKAADVFPFWLFCEDRLSHHASQTTISGRSRYTRSYTRGGSGRRDSRFRRC</sequence>
<dbReference type="SUPFAM" id="SSF81383">
    <property type="entry name" value="F-box domain"/>
    <property type="match status" value="1"/>
</dbReference>
<proteinExistence type="predicted"/>
<dbReference type="PROSITE" id="PS50181">
    <property type="entry name" value="FBOX"/>
    <property type="match status" value="1"/>
</dbReference>
<dbReference type="CDD" id="cd09917">
    <property type="entry name" value="F-box_SF"/>
    <property type="match status" value="1"/>
</dbReference>
<dbReference type="Proteomes" id="UP000293360">
    <property type="component" value="Unassembled WGS sequence"/>
</dbReference>
<feature type="region of interest" description="Disordered" evidence="1">
    <location>
        <begin position="249"/>
        <end position="268"/>
    </location>
</feature>
<accession>A0A4Q4TY61</accession>
<dbReference type="InterPro" id="IPR036047">
    <property type="entry name" value="F-box-like_dom_sf"/>
</dbReference>
<keyword evidence="4" id="KW-1185">Reference proteome</keyword>